<keyword evidence="5" id="KW-1185">Reference proteome</keyword>
<accession>A0A9X1MFR1</accession>
<name>A0A9X1MFR1_9MICC</name>
<evidence type="ECO:0000256" key="3">
    <source>
        <dbReference type="ARBA" id="ARBA00022729"/>
    </source>
</evidence>
<keyword evidence="2" id="KW-0813">Transport</keyword>
<dbReference type="Pfam" id="PF01547">
    <property type="entry name" value="SBP_bac_1"/>
    <property type="match status" value="1"/>
</dbReference>
<protein>
    <submittedName>
        <fullName evidence="4">ABC transporter substrate-binding protein</fullName>
    </submittedName>
</protein>
<dbReference type="SUPFAM" id="SSF53850">
    <property type="entry name" value="Periplasmic binding protein-like II"/>
    <property type="match status" value="1"/>
</dbReference>
<dbReference type="CDD" id="cd14750">
    <property type="entry name" value="PBP2_TMBP"/>
    <property type="match status" value="1"/>
</dbReference>
<dbReference type="PANTHER" id="PTHR30061:SF50">
    <property type="entry name" value="MALTOSE_MALTODEXTRIN-BINDING PERIPLASMIC PROTEIN"/>
    <property type="match status" value="1"/>
</dbReference>
<dbReference type="GO" id="GO:1901982">
    <property type="term" value="F:maltose binding"/>
    <property type="evidence" value="ECO:0007669"/>
    <property type="project" value="TreeGrafter"/>
</dbReference>
<evidence type="ECO:0000313" key="5">
    <source>
        <dbReference type="Proteomes" id="UP001139158"/>
    </source>
</evidence>
<dbReference type="GO" id="GO:0015768">
    <property type="term" value="P:maltose transport"/>
    <property type="evidence" value="ECO:0007669"/>
    <property type="project" value="TreeGrafter"/>
</dbReference>
<reference evidence="4" key="1">
    <citation type="submission" date="2021-10" db="EMBL/GenBank/DDBJ databases">
        <title>Novel species in genus Arthrobacter.</title>
        <authorList>
            <person name="Liu Y."/>
        </authorList>
    </citation>
    <scope>NUCLEOTIDE SEQUENCE</scope>
    <source>
        <strain evidence="4">Zg-Y453</strain>
    </source>
</reference>
<dbReference type="InterPro" id="IPR006059">
    <property type="entry name" value="SBP"/>
</dbReference>
<comment type="similarity">
    <text evidence="1">Belongs to the bacterial solute-binding protein 1 family.</text>
</comment>
<evidence type="ECO:0000256" key="2">
    <source>
        <dbReference type="ARBA" id="ARBA00022448"/>
    </source>
</evidence>
<proteinExistence type="inferred from homology"/>
<dbReference type="PROSITE" id="PS51257">
    <property type="entry name" value="PROKAR_LIPOPROTEIN"/>
    <property type="match status" value="1"/>
</dbReference>
<gene>
    <name evidence="4" type="ORF">LJ757_09830</name>
</gene>
<dbReference type="AlphaFoldDB" id="A0A9X1MFR1"/>
<evidence type="ECO:0000313" key="4">
    <source>
        <dbReference type="EMBL" id="MCC3298102.1"/>
    </source>
</evidence>
<dbReference type="PANTHER" id="PTHR30061">
    <property type="entry name" value="MALTOSE-BINDING PERIPLASMIC PROTEIN"/>
    <property type="match status" value="1"/>
</dbReference>
<dbReference type="GO" id="GO:0055052">
    <property type="term" value="C:ATP-binding cassette (ABC) transporter complex, substrate-binding subunit-containing"/>
    <property type="evidence" value="ECO:0007669"/>
    <property type="project" value="TreeGrafter"/>
</dbReference>
<dbReference type="Gene3D" id="3.40.190.10">
    <property type="entry name" value="Periplasmic binding protein-like II"/>
    <property type="match status" value="2"/>
</dbReference>
<sequence>MSRGRNSTARTRRIGAGLAAAAMVLAGCGGGGDVGTAETESVNPGMADGASGEVKLCGHKDASGINRGTVAEFTKQNPDIQAEYVEIGANSDQSRTQMVQRLEGESTECDLFLMDVTWVSEFASQGWVMDQTELVSGYEEGTIPSTLETALFEDKYWAAPFYTNASLIYYMPEKVSAPESWQQLYEEAVAAPENAYVYQAQQYEGLTVNFLELLYSAGGEVLDEDGNVTVDSPETREVLEFMAQGLEDGAAPRSVLTYDEDATRLAFESGDYGYQRNWPHVYRLLNESALAGTFEVAPLPAFGEDGTPSGVLGGWNLAINAFSDNPEAAVALINFATTPDWQKRVAADYSQAPVNEAAYDDPAVQEKMPFAQQLRDSVEGAKPRPKSPVYPQISQAIYENAYSVISGDAGADEAVTRMAEQIKAAQETF</sequence>
<comment type="caution">
    <text evidence="4">The sequence shown here is derived from an EMBL/GenBank/DDBJ whole genome shotgun (WGS) entry which is preliminary data.</text>
</comment>
<dbReference type="Proteomes" id="UP001139158">
    <property type="component" value="Unassembled WGS sequence"/>
</dbReference>
<keyword evidence="3" id="KW-0732">Signal</keyword>
<organism evidence="4 5">
    <name type="scientific">Arthrobacter caoxuetaonis</name>
    <dbReference type="NCBI Taxonomy" id="2886935"/>
    <lineage>
        <taxon>Bacteria</taxon>
        <taxon>Bacillati</taxon>
        <taxon>Actinomycetota</taxon>
        <taxon>Actinomycetes</taxon>
        <taxon>Micrococcales</taxon>
        <taxon>Micrococcaceae</taxon>
        <taxon>Arthrobacter</taxon>
    </lineage>
</organism>
<dbReference type="EMBL" id="JAJFZV010000009">
    <property type="protein sequence ID" value="MCC3298102.1"/>
    <property type="molecule type" value="Genomic_DNA"/>
</dbReference>
<evidence type="ECO:0000256" key="1">
    <source>
        <dbReference type="ARBA" id="ARBA00008520"/>
    </source>
</evidence>
<dbReference type="RefSeq" id="WP_227895973.1">
    <property type="nucleotide sequence ID" value="NZ_CP099466.1"/>
</dbReference>
<dbReference type="GO" id="GO:0042956">
    <property type="term" value="P:maltodextrin transmembrane transport"/>
    <property type="evidence" value="ECO:0007669"/>
    <property type="project" value="TreeGrafter"/>
</dbReference>